<name>A0AAV2I8Q7_LYMST</name>
<dbReference type="InterPro" id="IPR000945">
    <property type="entry name" value="DBH-like"/>
</dbReference>
<comment type="caution">
    <text evidence="3">The sequence shown here is derived from an EMBL/GenBank/DDBJ whole genome shotgun (WGS) entry which is preliminary data.</text>
</comment>
<evidence type="ECO:0000259" key="2">
    <source>
        <dbReference type="Pfam" id="PF03712"/>
    </source>
</evidence>
<proteinExistence type="predicted"/>
<dbReference type="AlphaFoldDB" id="A0AAV2I8Q7"/>
<dbReference type="InterPro" id="IPR024548">
    <property type="entry name" value="Cu2_monoox_C"/>
</dbReference>
<dbReference type="GO" id="GO:0004500">
    <property type="term" value="F:dopamine beta-monooxygenase activity"/>
    <property type="evidence" value="ECO:0007669"/>
    <property type="project" value="InterPro"/>
</dbReference>
<dbReference type="PANTHER" id="PTHR10157">
    <property type="entry name" value="DOPAMINE BETA HYDROXYLASE RELATED"/>
    <property type="match status" value="1"/>
</dbReference>
<dbReference type="PANTHER" id="PTHR10157:SF23">
    <property type="entry name" value="MOXD1 HOMOLOG 1"/>
    <property type="match status" value="1"/>
</dbReference>
<organism evidence="3 4">
    <name type="scientific">Lymnaea stagnalis</name>
    <name type="common">Great pond snail</name>
    <name type="synonym">Helix stagnalis</name>
    <dbReference type="NCBI Taxonomy" id="6523"/>
    <lineage>
        <taxon>Eukaryota</taxon>
        <taxon>Metazoa</taxon>
        <taxon>Spiralia</taxon>
        <taxon>Lophotrochozoa</taxon>
        <taxon>Mollusca</taxon>
        <taxon>Gastropoda</taxon>
        <taxon>Heterobranchia</taxon>
        <taxon>Euthyneura</taxon>
        <taxon>Panpulmonata</taxon>
        <taxon>Hygrophila</taxon>
        <taxon>Lymnaeoidea</taxon>
        <taxon>Lymnaeidae</taxon>
        <taxon>Lymnaea</taxon>
    </lineage>
</organism>
<dbReference type="Gene3D" id="2.60.120.230">
    <property type="match status" value="1"/>
</dbReference>
<evidence type="ECO:0000313" key="3">
    <source>
        <dbReference type="EMBL" id="CAL1541184.1"/>
    </source>
</evidence>
<gene>
    <name evidence="3" type="ORF">GSLYS_00014826001</name>
</gene>
<dbReference type="Pfam" id="PF03712">
    <property type="entry name" value="Cu2_monoox_C"/>
    <property type="match status" value="1"/>
</dbReference>
<feature type="non-terminal residue" evidence="3">
    <location>
        <position position="92"/>
    </location>
</feature>
<sequence>DWVDSSGLLLHYTPHRRPYDAGILLTGSSDFVIPPRQPAMSVVSTCTGGCTRSMFKGQVQITMAWNHMHYAGIKMSIRVNRNNKLLTYLTNE</sequence>
<dbReference type="InterPro" id="IPR008977">
    <property type="entry name" value="PHM/PNGase_F_dom_sf"/>
</dbReference>
<feature type="domain" description="Copper type II ascorbate-dependent monooxygenase C-terminal" evidence="2">
    <location>
        <begin position="19"/>
        <end position="89"/>
    </location>
</feature>
<dbReference type="InterPro" id="IPR014784">
    <property type="entry name" value="Cu2_ascorb_mOase-like_C"/>
</dbReference>
<keyword evidence="4" id="KW-1185">Reference proteome</keyword>
<keyword evidence="1" id="KW-1015">Disulfide bond</keyword>
<dbReference type="EMBL" id="CAXITT010000419">
    <property type="protein sequence ID" value="CAL1541184.1"/>
    <property type="molecule type" value="Genomic_DNA"/>
</dbReference>
<evidence type="ECO:0000256" key="1">
    <source>
        <dbReference type="ARBA" id="ARBA00023157"/>
    </source>
</evidence>
<reference evidence="3 4" key="1">
    <citation type="submission" date="2024-04" db="EMBL/GenBank/DDBJ databases">
        <authorList>
            <consortium name="Genoscope - CEA"/>
            <person name="William W."/>
        </authorList>
    </citation>
    <scope>NUCLEOTIDE SEQUENCE [LARGE SCALE GENOMIC DNA]</scope>
</reference>
<accession>A0AAV2I8Q7</accession>
<feature type="non-terminal residue" evidence="3">
    <location>
        <position position="1"/>
    </location>
</feature>
<evidence type="ECO:0000313" key="4">
    <source>
        <dbReference type="Proteomes" id="UP001497497"/>
    </source>
</evidence>
<dbReference type="Proteomes" id="UP001497497">
    <property type="component" value="Unassembled WGS sequence"/>
</dbReference>
<protein>
    <recommendedName>
        <fullName evidence="2">Copper type II ascorbate-dependent monooxygenase C-terminal domain-containing protein</fullName>
    </recommendedName>
</protein>
<dbReference type="SUPFAM" id="SSF49742">
    <property type="entry name" value="PHM/PNGase F"/>
    <property type="match status" value="1"/>
</dbReference>